<dbReference type="Proteomes" id="UP000247702">
    <property type="component" value="Unassembled WGS sequence"/>
</dbReference>
<keyword evidence="2" id="KW-1185">Reference proteome</keyword>
<sequence length="238" mass="27828">MQKYASNLEQINKAIKQIHLSDTPACHPANDLKVYMIDSCQKIDVQYKQLQDHLSNADYYTEVDLESFLPKNAIQYHFIKNLQIQFPVTLYRYYQGNYLSTINYIWKVSSNPEDRSETAHARAIATICHSISLDKCEKYIKKELPAVNDRWHGNVLYMPLAISICDLCNTIIQWLDEKFIPGTILISSKEWIRLQFQPTNLTTESAKQYTGHFNIKFMVQARQLRNNHPNTHYCATLF</sequence>
<protein>
    <submittedName>
        <fullName evidence="1">Uncharacterized protein</fullName>
    </submittedName>
</protein>
<reference evidence="1 2" key="1">
    <citation type="submission" date="2017-11" db="EMBL/GenBank/DDBJ databases">
        <title>The genome of Rhizophagus clarus HR1 reveals common genetic basis of auxotrophy among arbuscular mycorrhizal fungi.</title>
        <authorList>
            <person name="Kobayashi Y."/>
        </authorList>
    </citation>
    <scope>NUCLEOTIDE SEQUENCE [LARGE SCALE GENOMIC DNA]</scope>
    <source>
        <strain evidence="1 2">HR1</strain>
    </source>
</reference>
<comment type="caution">
    <text evidence="1">The sequence shown here is derived from an EMBL/GenBank/DDBJ whole genome shotgun (WGS) entry which is preliminary data.</text>
</comment>
<proteinExistence type="predicted"/>
<name>A0A2Z6RM13_9GLOM</name>
<evidence type="ECO:0000313" key="1">
    <source>
        <dbReference type="EMBL" id="GBC03424.1"/>
    </source>
</evidence>
<accession>A0A2Z6RM13</accession>
<dbReference type="EMBL" id="BEXD01003884">
    <property type="protein sequence ID" value="GBC03424.1"/>
    <property type="molecule type" value="Genomic_DNA"/>
</dbReference>
<gene>
    <name evidence="1" type="ORF">RclHR1_05110007</name>
</gene>
<evidence type="ECO:0000313" key="2">
    <source>
        <dbReference type="Proteomes" id="UP000247702"/>
    </source>
</evidence>
<dbReference type="AlphaFoldDB" id="A0A2Z6RM13"/>
<organism evidence="1 2">
    <name type="scientific">Rhizophagus clarus</name>
    <dbReference type="NCBI Taxonomy" id="94130"/>
    <lineage>
        <taxon>Eukaryota</taxon>
        <taxon>Fungi</taxon>
        <taxon>Fungi incertae sedis</taxon>
        <taxon>Mucoromycota</taxon>
        <taxon>Glomeromycotina</taxon>
        <taxon>Glomeromycetes</taxon>
        <taxon>Glomerales</taxon>
        <taxon>Glomeraceae</taxon>
        <taxon>Rhizophagus</taxon>
    </lineage>
</organism>